<comment type="caution">
    <text evidence="1">The sequence shown here is derived from an EMBL/GenBank/DDBJ whole genome shotgun (WGS) entry which is preliminary data.</text>
</comment>
<evidence type="ECO:0000313" key="1">
    <source>
        <dbReference type="EMBL" id="KAI0090358.1"/>
    </source>
</evidence>
<dbReference type="EMBL" id="MU274908">
    <property type="protein sequence ID" value="KAI0090358.1"/>
    <property type="molecule type" value="Genomic_DNA"/>
</dbReference>
<accession>A0ACB8U7N9</accession>
<evidence type="ECO:0000313" key="2">
    <source>
        <dbReference type="Proteomes" id="UP001055072"/>
    </source>
</evidence>
<dbReference type="Proteomes" id="UP001055072">
    <property type="component" value="Unassembled WGS sequence"/>
</dbReference>
<organism evidence="1 2">
    <name type="scientific">Irpex rosettiformis</name>
    <dbReference type="NCBI Taxonomy" id="378272"/>
    <lineage>
        <taxon>Eukaryota</taxon>
        <taxon>Fungi</taxon>
        <taxon>Dikarya</taxon>
        <taxon>Basidiomycota</taxon>
        <taxon>Agaricomycotina</taxon>
        <taxon>Agaricomycetes</taxon>
        <taxon>Polyporales</taxon>
        <taxon>Irpicaceae</taxon>
        <taxon>Irpex</taxon>
    </lineage>
</organism>
<gene>
    <name evidence="1" type="ORF">BDY19DRAFT_984655</name>
</gene>
<protein>
    <submittedName>
        <fullName evidence="1">RF-1 domain-containing protein</fullName>
    </submittedName>
</protein>
<keyword evidence="2" id="KW-1185">Reference proteome</keyword>
<reference evidence="1" key="1">
    <citation type="journal article" date="2021" name="Environ. Microbiol.">
        <title>Gene family expansions and transcriptome signatures uncover fungal adaptations to wood decay.</title>
        <authorList>
            <person name="Hage H."/>
            <person name="Miyauchi S."/>
            <person name="Viragh M."/>
            <person name="Drula E."/>
            <person name="Min B."/>
            <person name="Chaduli D."/>
            <person name="Navarro D."/>
            <person name="Favel A."/>
            <person name="Norest M."/>
            <person name="Lesage-Meessen L."/>
            <person name="Balint B."/>
            <person name="Merenyi Z."/>
            <person name="de Eugenio L."/>
            <person name="Morin E."/>
            <person name="Martinez A.T."/>
            <person name="Baldrian P."/>
            <person name="Stursova M."/>
            <person name="Martinez M.J."/>
            <person name="Novotny C."/>
            <person name="Magnuson J.K."/>
            <person name="Spatafora J.W."/>
            <person name="Maurice S."/>
            <person name="Pangilinan J."/>
            <person name="Andreopoulos W."/>
            <person name="LaButti K."/>
            <person name="Hundley H."/>
            <person name="Na H."/>
            <person name="Kuo A."/>
            <person name="Barry K."/>
            <person name="Lipzen A."/>
            <person name="Henrissat B."/>
            <person name="Riley R."/>
            <person name="Ahrendt S."/>
            <person name="Nagy L.G."/>
            <person name="Grigoriev I.V."/>
            <person name="Martin F."/>
            <person name="Rosso M.N."/>
        </authorList>
    </citation>
    <scope>NUCLEOTIDE SEQUENCE</scope>
    <source>
        <strain evidence="1">CBS 384.51</strain>
    </source>
</reference>
<proteinExistence type="predicted"/>
<sequence>MSSWTLPNPPKLPALATPTDNAQARTWLSQFQTQTIPKDLVELSFARSSGPGGQNVNKVNTKATIRCPLHSGWIPLWAHDALKKSPHYVVSSQSLLVTSTTTRSQSQNLADCLSKLHRIILAGSSESLVNEASEYQKAKVRRLEEVENARRRQQKDKRSAVKRGRSNAGWD</sequence>
<name>A0ACB8U7N9_9APHY</name>